<sequence>MTAKNFKFTGYVFLGWDNIYGNWIGYYTESGTNIDQTKFISVDGTPVEISKFGKWCNEFRWGGHAPRVAEKRCLGLGYDQTKICFYDVDCNAGGVAATMKIICKRPPTVIASSETAAPKEDKVNPPIIAENETETKTTGAIRRSSCQT</sequence>
<evidence type="ECO:0000313" key="1">
    <source>
        <dbReference type="Proteomes" id="UP000887579"/>
    </source>
</evidence>
<reference evidence="2" key="1">
    <citation type="submission" date="2022-11" db="UniProtKB">
        <authorList>
            <consortium name="WormBaseParasite"/>
        </authorList>
    </citation>
    <scope>IDENTIFICATION</scope>
</reference>
<protein>
    <submittedName>
        <fullName evidence="2">Uncharacterized protein</fullName>
    </submittedName>
</protein>
<accession>A0AC34G8U4</accession>
<dbReference type="Proteomes" id="UP000887579">
    <property type="component" value="Unplaced"/>
</dbReference>
<evidence type="ECO:0000313" key="2">
    <source>
        <dbReference type="WBParaSite" id="ES5_v2.g26174.t1"/>
    </source>
</evidence>
<organism evidence="1 2">
    <name type="scientific">Panagrolaimus sp. ES5</name>
    <dbReference type="NCBI Taxonomy" id="591445"/>
    <lineage>
        <taxon>Eukaryota</taxon>
        <taxon>Metazoa</taxon>
        <taxon>Ecdysozoa</taxon>
        <taxon>Nematoda</taxon>
        <taxon>Chromadorea</taxon>
        <taxon>Rhabditida</taxon>
        <taxon>Tylenchina</taxon>
        <taxon>Panagrolaimomorpha</taxon>
        <taxon>Panagrolaimoidea</taxon>
        <taxon>Panagrolaimidae</taxon>
        <taxon>Panagrolaimus</taxon>
    </lineage>
</organism>
<dbReference type="WBParaSite" id="ES5_v2.g26174.t1">
    <property type="protein sequence ID" value="ES5_v2.g26174.t1"/>
    <property type="gene ID" value="ES5_v2.g26174"/>
</dbReference>
<name>A0AC34G8U4_9BILA</name>
<proteinExistence type="predicted"/>